<dbReference type="Proteomes" id="UP000238479">
    <property type="component" value="Chromosome 1"/>
</dbReference>
<keyword evidence="4" id="KW-1185">Reference proteome</keyword>
<protein>
    <submittedName>
        <fullName evidence="3">Uncharacterized protein</fullName>
    </submittedName>
</protein>
<dbReference type="EMBL" id="PDCK01000039">
    <property type="protein sequence ID" value="PRQ56758.1"/>
    <property type="molecule type" value="Genomic_DNA"/>
</dbReference>
<feature type="region of interest" description="Disordered" evidence="1">
    <location>
        <begin position="1"/>
        <end position="25"/>
    </location>
</feature>
<name>A0A2P6SDL2_ROSCH</name>
<dbReference type="AlphaFoldDB" id="A0A2P6SDL2"/>
<evidence type="ECO:0000256" key="1">
    <source>
        <dbReference type="SAM" id="MobiDB-lite"/>
    </source>
</evidence>
<organism evidence="3 4">
    <name type="scientific">Rosa chinensis</name>
    <name type="common">China rose</name>
    <dbReference type="NCBI Taxonomy" id="74649"/>
    <lineage>
        <taxon>Eukaryota</taxon>
        <taxon>Viridiplantae</taxon>
        <taxon>Streptophyta</taxon>
        <taxon>Embryophyta</taxon>
        <taxon>Tracheophyta</taxon>
        <taxon>Spermatophyta</taxon>
        <taxon>Magnoliopsida</taxon>
        <taxon>eudicotyledons</taxon>
        <taxon>Gunneridae</taxon>
        <taxon>Pentapetalae</taxon>
        <taxon>rosids</taxon>
        <taxon>fabids</taxon>
        <taxon>Rosales</taxon>
        <taxon>Rosaceae</taxon>
        <taxon>Rosoideae</taxon>
        <taxon>Rosoideae incertae sedis</taxon>
        <taxon>Rosa</taxon>
    </lineage>
</organism>
<feature type="transmembrane region" description="Helical" evidence="2">
    <location>
        <begin position="34"/>
        <end position="56"/>
    </location>
</feature>
<feature type="region of interest" description="Disordered" evidence="1">
    <location>
        <begin position="60"/>
        <end position="81"/>
    </location>
</feature>
<dbReference type="OMA" id="PKAYFKD"/>
<evidence type="ECO:0000256" key="2">
    <source>
        <dbReference type="SAM" id="Phobius"/>
    </source>
</evidence>
<gene>
    <name evidence="3" type="ORF">RchiOBHm_Chr1g0340821</name>
</gene>
<keyword evidence="2" id="KW-0812">Transmembrane</keyword>
<dbReference type="InterPro" id="IPR039926">
    <property type="entry name" value="Egg_app_1"/>
</dbReference>
<sequence length="96" mass="10143">MMNNKMGANESKESSGQGENGGASSSGYSWFSKAAVAAGAIAGLATAALAVAELVSGSTSLEEEKKTMKAPGRDERIYREDFERDPKSYFSGLRNK</sequence>
<dbReference type="Gramene" id="PRQ56758">
    <property type="protein sequence ID" value="PRQ56758"/>
    <property type="gene ID" value="RchiOBHm_Chr1g0340821"/>
</dbReference>
<proteinExistence type="predicted"/>
<keyword evidence="2" id="KW-0472">Membrane</keyword>
<dbReference type="PANTHER" id="PTHR33333">
    <property type="entry name" value="ERYTHROCYTE MEMBRANE PROTEIN 1-LIKE"/>
    <property type="match status" value="1"/>
</dbReference>
<keyword evidence="2" id="KW-1133">Transmembrane helix</keyword>
<dbReference type="PANTHER" id="PTHR33333:SF43">
    <property type="match status" value="1"/>
</dbReference>
<feature type="compositionally biased region" description="Basic and acidic residues" evidence="1">
    <location>
        <begin position="62"/>
        <end position="81"/>
    </location>
</feature>
<feature type="compositionally biased region" description="Polar residues" evidence="1">
    <location>
        <begin position="14"/>
        <end position="25"/>
    </location>
</feature>
<evidence type="ECO:0000313" key="4">
    <source>
        <dbReference type="Proteomes" id="UP000238479"/>
    </source>
</evidence>
<comment type="caution">
    <text evidence="3">The sequence shown here is derived from an EMBL/GenBank/DDBJ whole genome shotgun (WGS) entry which is preliminary data.</text>
</comment>
<reference evidence="3 4" key="1">
    <citation type="journal article" date="2018" name="Nat. Genet.">
        <title>The Rosa genome provides new insights in the design of modern roses.</title>
        <authorList>
            <person name="Bendahmane M."/>
        </authorList>
    </citation>
    <scope>NUCLEOTIDE SEQUENCE [LARGE SCALE GENOMIC DNA]</scope>
    <source>
        <strain evidence="4">cv. Old Blush</strain>
    </source>
</reference>
<accession>A0A2P6SDL2</accession>
<evidence type="ECO:0000313" key="3">
    <source>
        <dbReference type="EMBL" id="PRQ56758.1"/>
    </source>
</evidence>